<dbReference type="InterPro" id="IPR051532">
    <property type="entry name" value="Ester_Hydrolysis_Enzymes"/>
</dbReference>
<comment type="caution">
    <text evidence="2">The sequence shown here is derived from an EMBL/GenBank/DDBJ whole genome shotgun (WGS) entry which is preliminary data.</text>
</comment>
<dbReference type="InterPro" id="IPR013830">
    <property type="entry name" value="SGNH_hydro"/>
</dbReference>
<dbReference type="SUPFAM" id="SSF52266">
    <property type="entry name" value="SGNH hydrolase"/>
    <property type="match status" value="1"/>
</dbReference>
<dbReference type="Pfam" id="PF13472">
    <property type="entry name" value="Lipase_GDSL_2"/>
    <property type="match status" value="1"/>
</dbReference>
<evidence type="ECO:0000313" key="3">
    <source>
        <dbReference type="Proteomes" id="UP000753961"/>
    </source>
</evidence>
<evidence type="ECO:0000313" key="2">
    <source>
        <dbReference type="EMBL" id="MBY5957351.1"/>
    </source>
</evidence>
<dbReference type="Gene3D" id="3.40.50.1110">
    <property type="entry name" value="SGNH hydrolase"/>
    <property type="match status" value="1"/>
</dbReference>
<dbReference type="RefSeq" id="WP_222578870.1">
    <property type="nucleotide sequence ID" value="NZ_JAHVHU010000004.1"/>
</dbReference>
<dbReference type="EMBL" id="JAHVHU010000004">
    <property type="protein sequence ID" value="MBY5957351.1"/>
    <property type="molecule type" value="Genomic_DNA"/>
</dbReference>
<protein>
    <recommendedName>
        <fullName evidence="1">SGNH hydrolase-type esterase domain-containing protein</fullName>
    </recommendedName>
</protein>
<reference evidence="2" key="1">
    <citation type="submission" date="2021-06" db="EMBL/GenBank/DDBJ databases">
        <title>44 bacteria genomes isolated from Dapeng, Shenzhen.</title>
        <authorList>
            <person name="Zheng W."/>
            <person name="Yu S."/>
            <person name="Huang Y."/>
        </authorList>
    </citation>
    <scope>NUCLEOTIDE SEQUENCE</scope>
    <source>
        <strain evidence="2">DP5N28-2</strain>
    </source>
</reference>
<keyword evidence="3" id="KW-1185">Reference proteome</keyword>
<dbReference type="AlphaFoldDB" id="A0A953HSB0"/>
<organism evidence="2 3">
    <name type="scientific">Membranihabitans marinus</name>
    <dbReference type="NCBI Taxonomy" id="1227546"/>
    <lineage>
        <taxon>Bacteria</taxon>
        <taxon>Pseudomonadati</taxon>
        <taxon>Bacteroidota</taxon>
        <taxon>Saprospiria</taxon>
        <taxon>Saprospirales</taxon>
        <taxon>Saprospiraceae</taxon>
        <taxon>Membranihabitans</taxon>
    </lineage>
</organism>
<accession>A0A953HSB0</accession>
<name>A0A953HSB0_9BACT</name>
<dbReference type="PANTHER" id="PTHR30383">
    <property type="entry name" value="THIOESTERASE 1/PROTEASE 1/LYSOPHOSPHOLIPASE L1"/>
    <property type="match status" value="1"/>
</dbReference>
<evidence type="ECO:0000259" key="1">
    <source>
        <dbReference type="Pfam" id="PF13472"/>
    </source>
</evidence>
<dbReference type="GO" id="GO:0016788">
    <property type="term" value="F:hydrolase activity, acting on ester bonds"/>
    <property type="evidence" value="ECO:0007669"/>
    <property type="project" value="UniProtKB-ARBA"/>
</dbReference>
<dbReference type="InterPro" id="IPR036514">
    <property type="entry name" value="SGNH_hydro_sf"/>
</dbReference>
<feature type="domain" description="SGNH hydrolase-type esterase" evidence="1">
    <location>
        <begin position="29"/>
        <end position="190"/>
    </location>
</feature>
<gene>
    <name evidence="2" type="ORF">KUV50_04330</name>
</gene>
<dbReference type="Proteomes" id="UP000753961">
    <property type="component" value="Unassembled WGS sequence"/>
</dbReference>
<proteinExistence type="predicted"/>
<sequence length="246" mass="27494">MSNLYLSFTNGLIPLLLLLWIIPLNGQPEVYVDNQGISGNTSSDLLRRLDRDVLKKNPDVCIILVGTNDLLNSAKMITISDYSDNVARLIHRISDAGIEPVLISPPPVDTLYLFQRHDRRSYPQSPRQLLEAARDSMAGISLQENVCFIDLYQILKEDRVPTHNKDVIIQNESNSQVSDGVHLTAEGNQLLATLVYEKLKEEHLLDESVHIICFGDSLTYGVRMEGAGSSDGNTYPSYLKSLILSR</sequence>